<dbReference type="RefSeq" id="WP_258540291.1">
    <property type="nucleotide sequence ID" value="NZ_OU015584.1"/>
</dbReference>
<keyword evidence="5" id="KW-1185">Reference proteome</keyword>
<dbReference type="AlphaFoldDB" id="A0A916N835"/>
<evidence type="ECO:0000259" key="3">
    <source>
        <dbReference type="Pfam" id="PF18962"/>
    </source>
</evidence>
<dbReference type="Proteomes" id="UP000683507">
    <property type="component" value="Chromosome"/>
</dbReference>
<dbReference type="InterPro" id="IPR027828">
    <property type="entry name" value="DUF4465"/>
</dbReference>
<feature type="chain" id="PRO_5037932168" description="Secretion system C-terminal sorting domain-containing protein" evidence="2">
    <location>
        <begin position="21"/>
        <end position="327"/>
    </location>
</feature>
<evidence type="ECO:0000313" key="5">
    <source>
        <dbReference type="Proteomes" id="UP000683507"/>
    </source>
</evidence>
<feature type="domain" description="Secretion system C-terminal sorting" evidence="3">
    <location>
        <begin position="260"/>
        <end position="325"/>
    </location>
</feature>
<name>A0A916N835_9FLAO</name>
<keyword evidence="1 2" id="KW-0732">Signal</keyword>
<sequence>MKNIYFIAALLSGVASTAQNVSFENISIPSAESFWNGSDLTGNENPTGIFSSSASEDYFQFNTVYDTTWGAAYGIWSSGWAFSNQTSDTLTGLNGQHSSYAGGAADSAQYAIGQQNSKIHRLSSYHFFESVQISNSNYAAHSMLNGDQFAKKFGGTSGDDPDWFLLTIYAHNDIDQVYDSVEVYLADYRFSNNTQDYVVKDWVNVDISSLGTADYLRFEMTSSDMGAWGMNTPSFFAIDDLTYASSANVENAKTETVRFYPNPTTNELFIDHFERFDEFQIITIDGQILRTEPISSGHIYLNNLKSGNYYIKVIGKGTSIVKSIIKL</sequence>
<protein>
    <recommendedName>
        <fullName evidence="3">Secretion system C-terminal sorting domain-containing protein</fullName>
    </recommendedName>
</protein>
<evidence type="ECO:0000256" key="1">
    <source>
        <dbReference type="ARBA" id="ARBA00022729"/>
    </source>
</evidence>
<dbReference type="EMBL" id="OU015584">
    <property type="protein sequence ID" value="CAG5076290.1"/>
    <property type="molecule type" value="Genomic_DNA"/>
</dbReference>
<dbReference type="InterPro" id="IPR026444">
    <property type="entry name" value="Secre_tail"/>
</dbReference>
<accession>A0A916N835</accession>
<evidence type="ECO:0000256" key="2">
    <source>
        <dbReference type="SAM" id="SignalP"/>
    </source>
</evidence>
<dbReference type="NCBIfam" id="TIGR04183">
    <property type="entry name" value="Por_Secre_tail"/>
    <property type="match status" value="1"/>
</dbReference>
<feature type="signal peptide" evidence="2">
    <location>
        <begin position="1"/>
        <end position="20"/>
    </location>
</feature>
<proteinExistence type="predicted"/>
<dbReference type="Pfam" id="PF14717">
    <property type="entry name" value="DUF4465"/>
    <property type="match status" value="1"/>
</dbReference>
<dbReference type="Gene3D" id="2.60.120.1350">
    <property type="entry name" value="Protein of unknown function DUF4465"/>
    <property type="match status" value="1"/>
</dbReference>
<gene>
    <name evidence="4" type="ORF">CRYO30217_00045</name>
</gene>
<reference evidence="4" key="1">
    <citation type="submission" date="2021-04" db="EMBL/GenBank/DDBJ databases">
        <authorList>
            <person name="Rodrigo-Torres L."/>
            <person name="Arahal R. D."/>
            <person name="Lucena T."/>
        </authorList>
    </citation>
    <scope>NUCLEOTIDE SEQUENCE</scope>
    <source>
        <strain evidence="4">AS29M-1</strain>
    </source>
</reference>
<organism evidence="4 5">
    <name type="scientific">Parvicella tangerina</name>
    <dbReference type="NCBI Taxonomy" id="2829795"/>
    <lineage>
        <taxon>Bacteria</taxon>
        <taxon>Pseudomonadati</taxon>
        <taxon>Bacteroidota</taxon>
        <taxon>Flavobacteriia</taxon>
        <taxon>Flavobacteriales</taxon>
        <taxon>Parvicellaceae</taxon>
        <taxon>Parvicella</taxon>
    </lineage>
</organism>
<dbReference type="KEGG" id="ptan:CRYO30217_00045"/>
<evidence type="ECO:0000313" key="4">
    <source>
        <dbReference type="EMBL" id="CAG5076290.1"/>
    </source>
</evidence>
<dbReference type="Pfam" id="PF18962">
    <property type="entry name" value="Por_Secre_tail"/>
    <property type="match status" value="1"/>
</dbReference>